<dbReference type="InterPro" id="IPR015889">
    <property type="entry name" value="Intradiol_dOase_core"/>
</dbReference>
<evidence type="ECO:0000313" key="2">
    <source>
        <dbReference type="EMBL" id="RDL33334.1"/>
    </source>
</evidence>
<accession>A0A370TF70</accession>
<proteinExistence type="predicted"/>
<feature type="signal peptide" evidence="1">
    <location>
        <begin position="1"/>
        <end position="19"/>
    </location>
</feature>
<dbReference type="SUPFAM" id="SSF49482">
    <property type="entry name" value="Aromatic compound dioxygenase"/>
    <property type="match status" value="1"/>
</dbReference>
<reference evidence="2 3" key="1">
    <citation type="journal article" date="2018" name="IMA Fungus">
        <title>IMA Genome-F 9: Draft genome sequence of Annulohypoxylon stygium, Aspergillus mulundensis, Berkeleyomyces basicola (syn. Thielaviopsis basicola), Ceratocystis smalleyi, two Cercospora beticola strains, Coleophoma cylindrospora, Fusarium fracticaudum, Phialophora cf. hyalina, and Morchella septimelata.</title>
        <authorList>
            <person name="Wingfield B.D."/>
            <person name="Bills G.F."/>
            <person name="Dong Y."/>
            <person name="Huang W."/>
            <person name="Nel W.J."/>
            <person name="Swalarsk-Parry B.S."/>
            <person name="Vaghefi N."/>
            <person name="Wilken P.M."/>
            <person name="An Z."/>
            <person name="de Beer Z.W."/>
            <person name="De Vos L."/>
            <person name="Chen L."/>
            <person name="Duong T.A."/>
            <person name="Gao Y."/>
            <person name="Hammerbacher A."/>
            <person name="Kikkert J.R."/>
            <person name="Li Y."/>
            <person name="Li H."/>
            <person name="Li K."/>
            <person name="Li Q."/>
            <person name="Liu X."/>
            <person name="Ma X."/>
            <person name="Naidoo K."/>
            <person name="Pethybridge S.J."/>
            <person name="Sun J."/>
            <person name="Steenkamp E.T."/>
            <person name="van der Nest M.A."/>
            <person name="van Wyk S."/>
            <person name="Wingfield M.J."/>
            <person name="Xiong C."/>
            <person name="Yue Q."/>
            <person name="Zhang X."/>
        </authorList>
    </citation>
    <scope>NUCLEOTIDE SEQUENCE [LARGE SCALE GENOMIC DNA]</scope>
    <source>
        <strain evidence="2 3">BP 5553</strain>
    </source>
</reference>
<dbReference type="EMBL" id="NPIC01000009">
    <property type="protein sequence ID" value="RDL33334.1"/>
    <property type="molecule type" value="Genomic_DNA"/>
</dbReference>
<feature type="chain" id="PRO_5016918520" evidence="1">
    <location>
        <begin position="20"/>
        <end position="309"/>
    </location>
</feature>
<dbReference type="GO" id="GO:0016702">
    <property type="term" value="F:oxidoreductase activity, acting on single donors with incorporation of molecular oxygen, incorporation of two atoms of oxygen"/>
    <property type="evidence" value="ECO:0007669"/>
    <property type="project" value="InterPro"/>
</dbReference>
<comment type="caution">
    <text evidence="2">The sequence shown here is derived from an EMBL/GenBank/DDBJ whole genome shotgun (WGS) entry which is preliminary data.</text>
</comment>
<dbReference type="Proteomes" id="UP000254866">
    <property type="component" value="Unassembled WGS sequence"/>
</dbReference>
<dbReference type="GO" id="GO:0008199">
    <property type="term" value="F:ferric iron binding"/>
    <property type="evidence" value="ECO:0007669"/>
    <property type="project" value="InterPro"/>
</dbReference>
<dbReference type="Gene3D" id="2.60.130.10">
    <property type="entry name" value="Aromatic compound dioxygenase"/>
    <property type="match status" value="1"/>
</dbReference>
<sequence>MKFNAVLLTALGVATSVFAHGPPQSAEAIARREALVARTTEAYSKCAAKLKSRAEIDRRDKNTESFVNKYLESRGLEANFDKRVDSAAACVLAPEQEEGPFYVAGELIRDDIREDQNGIDLLLDLQLINVHTCEPLKDVLVDFWSCNVTGAYGGIASQKTAGLTFLRGLAKSDENGVVQVLTKFPGWYPGRAQHIHIKAHVNYTVSDNKVVGGAVPHTGQLLFDQSILTEINVLPPYTTNTNKFTPNAQDMIIVNQANKTVGYEPFMQITQTGSRMSDGLLGKQTLVLDPEVVASPVGGGGGFPPPPSS</sequence>
<dbReference type="PANTHER" id="PTHR34315">
    <property type="match status" value="1"/>
</dbReference>
<dbReference type="GeneID" id="43601622"/>
<keyword evidence="1" id="KW-0732">Signal</keyword>
<dbReference type="STRING" id="2656787.A0A370TF70"/>
<protein>
    <submittedName>
        <fullName evidence="2">Uncharacterized protein</fullName>
    </submittedName>
</protein>
<organism evidence="2 3">
    <name type="scientific">Venustampulla echinocandica</name>
    <dbReference type="NCBI Taxonomy" id="2656787"/>
    <lineage>
        <taxon>Eukaryota</taxon>
        <taxon>Fungi</taxon>
        <taxon>Dikarya</taxon>
        <taxon>Ascomycota</taxon>
        <taxon>Pezizomycotina</taxon>
        <taxon>Leotiomycetes</taxon>
        <taxon>Helotiales</taxon>
        <taxon>Pleuroascaceae</taxon>
        <taxon>Venustampulla</taxon>
    </lineage>
</organism>
<evidence type="ECO:0000256" key="1">
    <source>
        <dbReference type="SAM" id="SignalP"/>
    </source>
</evidence>
<keyword evidence="3" id="KW-1185">Reference proteome</keyword>
<dbReference type="OrthoDB" id="121380at2759"/>
<dbReference type="RefSeq" id="XP_031866827.1">
    <property type="nucleotide sequence ID" value="XM_032017396.1"/>
</dbReference>
<gene>
    <name evidence="2" type="ORF">BP5553_08773</name>
</gene>
<dbReference type="PANTHER" id="PTHR34315:SF1">
    <property type="entry name" value="INTRADIOL RING-CLEAVAGE DIOXYGENASES DOMAIN-CONTAINING PROTEIN-RELATED"/>
    <property type="match status" value="1"/>
</dbReference>
<dbReference type="AlphaFoldDB" id="A0A370TF70"/>
<evidence type="ECO:0000313" key="3">
    <source>
        <dbReference type="Proteomes" id="UP000254866"/>
    </source>
</evidence>
<dbReference type="CDD" id="cd03457">
    <property type="entry name" value="intradiol_dioxygenase_like"/>
    <property type="match status" value="1"/>
</dbReference>
<name>A0A370TF70_9HELO</name>